<keyword evidence="2" id="KW-1185">Reference proteome</keyword>
<evidence type="ECO:0000313" key="2">
    <source>
        <dbReference type="Proteomes" id="UP000813385"/>
    </source>
</evidence>
<comment type="caution">
    <text evidence="1">The sequence shown here is derived from an EMBL/GenBank/DDBJ whole genome shotgun (WGS) entry which is preliminary data.</text>
</comment>
<dbReference type="PROSITE" id="PS51257">
    <property type="entry name" value="PROKAR_LIPOPROTEIN"/>
    <property type="match status" value="1"/>
</dbReference>
<sequence length="144" mass="16208">MSWARPKYTTYSRLVFLLPAGLACRISVTRTATLSSLATIFSQRSFERTEVPIEYKLSASWPTLCGVSPDTAKRRSRKITIFVHWANLCLTAVPPLVTTDLQKKPVRIQCEKVRRQPSGARGRSVPKHLNSKETAIIIMSENYG</sequence>
<dbReference type="AlphaFoldDB" id="A0A8K0X6E7"/>
<organism evidence="1 2">
    <name type="scientific">Plectosphaerella cucumerina</name>
    <dbReference type="NCBI Taxonomy" id="40658"/>
    <lineage>
        <taxon>Eukaryota</taxon>
        <taxon>Fungi</taxon>
        <taxon>Dikarya</taxon>
        <taxon>Ascomycota</taxon>
        <taxon>Pezizomycotina</taxon>
        <taxon>Sordariomycetes</taxon>
        <taxon>Hypocreomycetidae</taxon>
        <taxon>Glomerellales</taxon>
        <taxon>Plectosphaerellaceae</taxon>
        <taxon>Plectosphaerella</taxon>
    </lineage>
</organism>
<proteinExistence type="predicted"/>
<protein>
    <submittedName>
        <fullName evidence="1">Uncharacterized protein</fullName>
    </submittedName>
</protein>
<name>A0A8K0X6E7_9PEZI</name>
<dbReference type="Proteomes" id="UP000813385">
    <property type="component" value="Unassembled WGS sequence"/>
</dbReference>
<reference evidence="1" key="1">
    <citation type="journal article" date="2021" name="Nat. Commun.">
        <title>Genetic determinants of endophytism in the Arabidopsis root mycobiome.</title>
        <authorList>
            <person name="Mesny F."/>
            <person name="Miyauchi S."/>
            <person name="Thiergart T."/>
            <person name="Pickel B."/>
            <person name="Atanasova L."/>
            <person name="Karlsson M."/>
            <person name="Huettel B."/>
            <person name="Barry K.W."/>
            <person name="Haridas S."/>
            <person name="Chen C."/>
            <person name="Bauer D."/>
            <person name="Andreopoulos W."/>
            <person name="Pangilinan J."/>
            <person name="LaButti K."/>
            <person name="Riley R."/>
            <person name="Lipzen A."/>
            <person name="Clum A."/>
            <person name="Drula E."/>
            <person name="Henrissat B."/>
            <person name="Kohler A."/>
            <person name="Grigoriev I.V."/>
            <person name="Martin F.M."/>
            <person name="Hacquard S."/>
        </authorList>
    </citation>
    <scope>NUCLEOTIDE SEQUENCE</scope>
    <source>
        <strain evidence="1">MPI-CAGE-AT-0016</strain>
    </source>
</reference>
<evidence type="ECO:0000313" key="1">
    <source>
        <dbReference type="EMBL" id="KAH7367499.1"/>
    </source>
</evidence>
<accession>A0A8K0X6E7</accession>
<gene>
    <name evidence="1" type="ORF">B0T11DRAFT_54299</name>
</gene>
<dbReference type="EMBL" id="JAGPXD010000002">
    <property type="protein sequence ID" value="KAH7367499.1"/>
    <property type="molecule type" value="Genomic_DNA"/>
</dbReference>